<organism evidence="15 16">
    <name type="scientific">Batrachochytrium salamandrivorans</name>
    <dbReference type="NCBI Taxonomy" id="1357716"/>
    <lineage>
        <taxon>Eukaryota</taxon>
        <taxon>Fungi</taxon>
        <taxon>Fungi incertae sedis</taxon>
        <taxon>Chytridiomycota</taxon>
        <taxon>Chytridiomycota incertae sedis</taxon>
        <taxon>Chytridiomycetes</taxon>
        <taxon>Rhizophydiales</taxon>
        <taxon>Rhizophydiales incertae sedis</taxon>
        <taxon>Batrachochytrium</taxon>
    </lineage>
</organism>
<evidence type="ECO:0000256" key="4">
    <source>
        <dbReference type="ARBA" id="ARBA00022525"/>
    </source>
</evidence>
<evidence type="ECO:0000313" key="15">
    <source>
        <dbReference type="EMBL" id="KAH6592058.1"/>
    </source>
</evidence>
<evidence type="ECO:0000256" key="6">
    <source>
        <dbReference type="ARBA" id="ARBA00022723"/>
    </source>
</evidence>
<keyword evidence="6 12" id="KW-0479">Metal-binding</keyword>
<proteinExistence type="inferred from homology"/>
<gene>
    <name evidence="15" type="ORF">BASA50_008341</name>
</gene>
<evidence type="ECO:0000259" key="14">
    <source>
        <dbReference type="Pfam" id="PF07504"/>
    </source>
</evidence>
<dbReference type="SUPFAM" id="SSF55486">
    <property type="entry name" value="Metalloproteases ('zincins'), catalytic domain"/>
    <property type="match status" value="1"/>
</dbReference>
<evidence type="ECO:0000256" key="5">
    <source>
        <dbReference type="ARBA" id="ARBA00022670"/>
    </source>
</evidence>
<comment type="cofactor">
    <cofactor evidence="1 12">
        <name>Zn(2+)</name>
        <dbReference type="ChEBI" id="CHEBI:29105"/>
    </cofactor>
</comment>
<comment type="similarity">
    <text evidence="3 12">Belongs to the peptidase M36 family.</text>
</comment>
<dbReference type="Gene3D" id="1.10.390.10">
    <property type="entry name" value="Neutral Protease Domain 2"/>
    <property type="match status" value="1"/>
</dbReference>
<evidence type="ECO:0000256" key="1">
    <source>
        <dbReference type="ARBA" id="ARBA00001947"/>
    </source>
</evidence>
<dbReference type="InterPro" id="IPR050371">
    <property type="entry name" value="Fungal_virulence_M36"/>
</dbReference>
<evidence type="ECO:0000256" key="11">
    <source>
        <dbReference type="ARBA" id="ARBA00023145"/>
    </source>
</evidence>
<dbReference type="EMBL" id="JAFCIX010000391">
    <property type="protein sequence ID" value="KAH6592058.1"/>
    <property type="molecule type" value="Genomic_DNA"/>
</dbReference>
<evidence type="ECO:0000256" key="12">
    <source>
        <dbReference type="RuleBase" id="RU364017"/>
    </source>
</evidence>
<dbReference type="InterPro" id="IPR027268">
    <property type="entry name" value="Peptidase_M4/M1_CTD_sf"/>
</dbReference>
<sequence>MHVLLSITCGNISSYSHPSLGLVRCYRSTYVNNVHKNAVASLDPSSTEFPFYFPESVYESIPHSGDAPSSLSKEDGVKTATDFISNRLSLGENDFKVVNSYTDPFGITHVYGTHMLNDVSISNHQAAAHVKNGQVTSFSTSFGTDQHLAKRDLAVSEPKATLSFEQVSVTISTKLGIPVYSEFEHILEYVAQSDGKIVYAYKFQLRDNPVTRWIEVWCDATTGEVIQTVNFAHKASYKVVALPRRDPTEGFSVVANPEFKKPTRRRWTDGKATEGNNAITRDPHGNATRSIRNGVFKTKFNSKEEPSSVANIAAAAVNLFYLTNVMHDISYQYGFTESAGNFQKDNFGLGGEGNDAVTINVLNPSDTNNAEFLAPPDGQPGVMNMFRYNRTTPGRNPGFDNVIVLHEYAHGISSRLTGGASADLCLRTVEAGGMGEGWSDIIAMIVMAKKSDTATTQINMGAYVRGRLPGFRSFSYTTDIRENPLKYSFMRVRDTVHLIGEVWAAMLWEVYWNLVTKHGFSENLYDASQSAGNVVAMKIIIGGMMLQQCNPNFFNARQAIIDADVNHYGGANRCEIYKGFAKRGFGLGATNTYMRTNDFSVPPECQ</sequence>
<evidence type="ECO:0000256" key="10">
    <source>
        <dbReference type="ARBA" id="ARBA00023049"/>
    </source>
</evidence>
<feature type="region of interest" description="Disordered" evidence="13">
    <location>
        <begin position="268"/>
        <end position="288"/>
    </location>
</feature>
<comment type="subcellular location">
    <subcellularLocation>
        <location evidence="2 12">Secreted</location>
    </subcellularLocation>
</comment>
<evidence type="ECO:0000256" key="13">
    <source>
        <dbReference type="SAM" id="MobiDB-lite"/>
    </source>
</evidence>
<protein>
    <recommendedName>
        <fullName evidence="12">Extracellular metalloproteinase</fullName>
        <ecNumber evidence="12">3.4.24.-</ecNumber>
    </recommendedName>
    <alternativeName>
        <fullName evidence="12">Fungalysin</fullName>
    </alternativeName>
</protein>
<keyword evidence="5 12" id="KW-0645">Protease</keyword>
<dbReference type="InterPro" id="IPR011096">
    <property type="entry name" value="FTP_domain"/>
</dbReference>
<evidence type="ECO:0000313" key="16">
    <source>
        <dbReference type="Proteomes" id="UP001648503"/>
    </source>
</evidence>
<reference evidence="15 16" key="1">
    <citation type="submission" date="2021-02" db="EMBL/GenBank/DDBJ databases">
        <title>Variation within the Batrachochytrium salamandrivorans European outbreak.</title>
        <authorList>
            <person name="Kelly M."/>
            <person name="Pasmans F."/>
            <person name="Shea T.P."/>
            <person name="Munoz J.F."/>
            <person name="Carranza S."/>
            <person name="Cuomo C.A."/>
            <person name="Martel A."/>
        </authorList>
    </citation>
    <scope>NUCLEOTIDE SEQUENCE [LARGE SCALE GENOMIC DNA]</scope>
    <source>
        <strain evidence="15 16">AMFP18/2</strain>
    </source>
</reference>
<dbReference type="InterPro" id="IPR001842">
    <property type="entry name" value="Peptidase_M36"/>
</dbReference>
<keyword evidence="7" id="KW-0732">Signal</keyword>
<name>A0ABQ8F7I0_9FUNG</name>
<dbReference type="EC" id="3.4.24.-" evidence="12"/>
<evidence type="ECO:0000256" key="9">
    <source>
        <dbReference type="ARBA" id="ARBA00022833"/>
    </source>
</evidence>
<dbReference type="PANTHER" id="PTHR33478:SF1">
    <property type="entry name" value="EXTRACELLULAR METALLOPROTEINASE MEP"/>
    <property type="match status" value="1"/>
</dbReference>
<dbReference type="Gene3D" id="3.10.170.10">
    <property type="match status" value="1"/>
</dbReference>
<keyword evidence="4 12" id="KW-0964">Secreted</keyword>
<keyword evidence="16" id="KW-1185">Reference proteome</keyword>
<dbReference type="Proteomes" id="UP001648503">
    <property type="component" value="Unassembled WGS sequence"/>
</dbReference>
<evidence type="ECO:0000256" key="2">
    <source>
        <dbReference type="ARBA" id="ARBA00004613"/>
    </source>
</evidence>
<evidence type="ECO:0000256" key="7">
    <source>
        <dbReference type="ARBA" id="ARBA00022729"/>
    </source>
</evidence>
<keyword evidence="10 12" id="KW-0482">Metalloprotease</keyword>
<dbReference type="Pfam" id="PF02128">
    <property type="entry name" value="Peptidase_M36"/>
    <property type="match status" value="1"/>
</dbReference>
<keyword evidence="8 12" id="KW-0378">Hydrolase</keyword>
<dbReference type="CDD" id="cd09596">
    <property type="entry name" value="M36"/>
    <property type="match status" value="1"/>
</dbReference>
<accession>A0ABQ8F7I0</accession>
<dbReference type="PRINTS" id="PR00999">
    <property type="entry name" value="FUNGALYSIN"/>
</dbReference>
<keyword evidence="11 12" id="KW-0865">Zymogen</keyword>
<evidence type="ECO:0000256" key="3">
    <source>
        <dbReference type="ARBA" id="ARBA00006006"/>
    </source>
</evidence>
<keyword evidence="9 12" id="KW-0862">Zinc</keyword>
<dbReference type="Pfam" id="PF07504">
    <property type="entry name" value="FTP"/>
    <property type="match status" value="1"/>
</dbReference>
<dbReference type="PANTHER" id="PTHR33478">
    <property type="entry name" value="EXTRACELLULAR METALLOPROTEINASE MEP"/>
    <property type="match status" value="1"/>
</dbReference>
<feature type="domain" description="FTP" evidence="14">
    <location>
        <begin position="93"/>
        <end position="142"/>
    </location>
</feature>
<comment type="caution">
    <text evidence="15">The sequence shown here is derived from an EMBL/GenBank/DDBJ whole genome shotgun (WGS) entry which is preliminary data.</text>
</comment>
<evidence type="ECO:0000256" key="8">
    <source>
        <dbReference type="ARBA" id="ARBA00022801"/>
    </source>
</evidence>